<gene>
    <name evidence="1" type="ORF">DW740_08230</name>
</gene>
<accession>A0A414J761</accession>
<protein>
    <submittedName>
        <fullName evidence="1">Uncharacterized protein</fullName>
    </submittedName>
</protein>
<proteinExistence type="predicted"/>
<dbReference type="AlphaFoldDB" id="A0A414J761"/>
<dbReference type="RefSeq" id="WP_015543191.1">
    <property type="nucleotide sequence ID" value="NZ_CABJFK010000005.1"/>
</dbReference>
<evidence type="ECO:0000313" key="1">
    <source>
        <dbReference type="EMBL" id="RHE40273.1"/>
    </source>
</evidence>
<name>A0A414J761_9FIRM</name>
<comment type="caution">
    <text evidence="1">The sequence shown here is derived from an EMBL/GenBank/DDBJ whole genome shotgun (WGS) entry which is preliminary data.</text>
</comment>
<sequence>MKEEISVTKEEKSSVYQHEDAIMKSMMQFFANELLPYLGIHEKVIGIAPTESTILEFHKYFQDNNLIMEDGSWKHFEFQSSSKGIKDLKRFRSYEAVISYQYNVSVTTCVLFSGKIKNPVTEFTEGLNTYRIMPIIMADWNADEFLIELRHKIDENEKITKEELIRLVLMPLMGGESAQKERITGAFRIIEKAKDISEEDVRRLEAVIYTMADKFLEKIDLDEVRSEMRMTELGKMLYKEAEKKVKLESAKNLLGILNDELIAEKIGIPLEDVLKLKEEMK</sequence>
<dbReference type="Proteomes" id="UP000283745">
    <property type="component" value="Unassembled WGS sequence"/>
</dbReference>
<evidence type="ECO:0000313" key="2">
    <source>
        <dbReference type="Proteomes" id="UP000283745"/>
    </source>
</evidence>
<organism evidence="1 2">
    <name type="scientific">Blautia obeum</name>
    <dbReference type="NCBI Taxonomy" id="40520"/>
    <lineage>
        <taxon>Bacteria</taxon>
        <taxon>Bacillati</taxon>
        <taxon>Bacillota</taxon>
        <taxon>Clostridia</taxon>
        <taxon>Lachnospirales</taxon>
        <taxon>Lachnospiraceae</taxon>
        <taxon>Blautia</taxon>
    </lineage>
</organism>
<reference evidence="1 2" key="1">
    <citation type="submission" date="2018-08" db="EMBL/GenBank/DDBJ databases">
        <title>A genome reference for cultivated species of the human gut microbiota.</title>
        <authorList>
            <person name="Zou Y."/>
            <person name="Xue W."/>
            <person name="Luo G."/>
        </authorList>
    </citation>
    <scope>NUCLEOTIDE SEQUENCE [LARGE SCALE GENOMIC DNA]</scope>
    <source>
        <strain evidence="1 2">AM28-23</strain>
    </source>
</reference>
<dbReference type="EMBL" id="QSKF01000005">
    <property type="protein sequence ID" value="RHE40273.1"/>
    <property type="molecule type" value="Genomic_DNA"/>
</dbReference>